<keyword evidence="1" id="KW-1133">Transmembrane helix</keyword>
<protein>
    <submittedName>
        <fullName evidence="2">Uncharacterized protein</fullName>
    </submittedName>
</protein>
<dbReference type="AlphaFoldDB" id="A0A9D4L9C0"/>
<evidence type="ECO:0000313" key="3">
    <source>
        <dbReference type="Proteomes" id="UP000828390"/>
    </source>
</evidence>
<comment type="caution">
    <text evidence="2">The sequence shown here is derived from an EMBL/GenBank/DDBJ whole genome shotgun (WGS) entry which is preliminary data.</text>
</comment>
<keyword evidence="3" id="KW-1185">Reference proteome</keyword>
<feature type="transmembrane region" description="Helical" evidence="1">
    <location>
        <begin position="39"/>
        <end position="58"/>
    </location>
</feature>
<proteinExistence type="predicted"/>
<gene>
    <name evidence="2" type="ORF">DPMN_095433</name>
</gene>
<keyword evidence="1" id="KW-0812">Transmembrane</keyword>
<keyword evidence="1" id="KW-0472">Membrane</keyword>
<accession>A0A9D4L9C0</accession>
<organism evidence="2 3">
    <name type="scientific">Dreissena polymorpha</name>
    <name type="common">Zebra mussel</name>
    <name type="synonym">Mytilus polymorpha</name>
    <dbReference type="NCBI Taxonomy" id="45954"/>
    <lineage>
        <taxon>Eukaryota</taxon>
        <taxon>Metazoa</taxon>
        <taxon>Spiralia</taxon>
        <taxon>Lophotrochozoa</taxon>
        <taxon>Mollusca</taxon>
        <taxon>Bivalvia</taxon>
        <taxon>Autobranchia</taxon>
        <taxon>Heteroconchia</taxon>
        <taxon>Euheterodonta</taxon>
        <taxon>Imparidentia</taxon>
        <taxon>Neoheterodontei</taxon>
        <taxon>Myida</taxon>
        <taxon>Dreissenoidea</taxon>
        <taxon>Dreissenidae</taxon>
        <taxon>Dreissena</taxon>
    </lineage>
</organism>
<name>A0A9D4L9C0_DREPO</name>
<evidence type="ECO:0000256" key="1">
    <source>
        <dbReference type="SAM" id="Phobius"/>
    </source>
</evidence>
<reference evidence="2" key="1">
    <citation type="journal article" date="2019" name="bioRxiv">
        <title>The Genome of the Zebra Mussel, Dreissena polymorpha: A Resource for Invasive Species Research.</title>
        <authorList>
            <person name="McCartney M.A."/>
            <person name="Auch B."/>
            <person name="Kono T."/>
            <person name="Mallez S."/>
            <person name="Zhang Y."/>
            <person name="Obille A."/>
            <person name="Becker A."/>
            <person name="Abrahante J.E."/>
            <person name="Garbe J."/>
            <person name="Badalamenti J.P."/>
            <person name="Herman A."/>
            <person name="Mangelson H."/>
            <person name="Liachko I."/>
            <person name="Sullivan S."/>
            <person name="Sone E.D."/>
            <person name="Koren S."/>
            <person name="Silverstein K.A.T."/>
            <person name="Beckman K.B."/>
            <person name="Gohl D.M."/>
        </authorList>
    </citation>
    <scope>NUCLEOTIDE SEQUENCE</scope>
    <source>
        <strain evidence="2">Duluth1</strain>
        <tissue evidence="2">Whole animal</tissue>
    </source>
</reference>
<sequence length="75" mass="8638">MLILLHNLVIPDVQFRFCWVLWCSFLRMVFIFVCDKSVGSFICLIAVAALAIFFSPNWKSKGIKMQLEKEPVSTP</sequence>
<dbReference type="EMBL" id="JAIWYP010000003">
    <property type="protein sequence ID" value="KAH3852912.1"/>
    <property type="molecule type" value="Genomic_DNA"/>
</dbReference>
<reference evidence="2" key="2">
    <citation type="submission" date="2020-11" db="EMBL/GenBank/DDBJ databases">
        <authorList>
            <person name="McCartney M.A."/>
            <person name="Auch B."/>
            <person name="Kono T."/>
            <person name="Mallez S."/>
            <person name="Becker A."/>
            <person name="Gohl D.M."/>
            <person name="Silverstein K.A.T."/>
            <person name="Koren S."/>
            <person name="Bechman K.B."/>
            <person name="Herman A."/>
            <person name="Abrahante J.E."/>
            <person name="Garbe J."/>
        </authorList>
    </citation>
    <scope>NUCLEOTIDE SEQUENCE</scope>
    <source>
        <strain evidence="2">Duluth1</strain>
        <tissue evidence="2">Whole animal</tissue>
    </source>
</reference>
<dbReference type="Proteomes" id="UP000828390">
    <property type="component" value="Unassembled WGS sequence"/>
</dbReference>
<feature type="transmembrane region" description="Helical" evidence="1">
    <location>
        <begin position="15"/>
        <end position="33"/>
    </location>
</feature>
<evidence type="ECO:0000313" key="2">
    <source>
        <dbReference type="EMBL" id="KAH3852912.1"/>
    </source>
</evidence>